<dbReference type="EMBL" id="JATAAI010000004">
    <property type="protein sequence ID" value="KAK1746129.1"/>
    <property type="molecule type" value="Genomic_DNA"/>
</dbReference>
<protein>
    <submittedName>
        <fullName evidence="3">SET domain-containing protein</fullName>
        <ecNumber evidence="3">2.1.1.-</ecNumber>
    </submittedName>
</protein>
<dbReference type="EC" id="2.1.1.-" evidence="3"/>
<reference evidence="3" key="1">
    <citation type="submission" date="2023-06" db="EMBL/GenBank/DDBJ databases">
        <title>Survivors Of The Sea: Transcriptome response of Skeletonema marinoi to long-term dormancy.</title>
        <authorList>
            <person name="Pinder M.I.M."/>
            <person name="Kourtchenko O."/>
            <person name="Robertson E.K."/>
            <person name="Larsson T."/>
            <person name="Maumus F."/>
            <person name="Osuna-Cruz C.M."/>
            <person name="Vancaester E."/>
            <person name="Stenow R."/>
            <person name="Vandepoele K."/>
            <person name="Ploug H."/>
            <person name="Bruchert V."/>
            <person name="Godhe A."/>
            <person name="Topel M."/>
        </authorList>
    </citation>
    <scope>NUCLEOTIDE SEQUENCE</scope>
    <source>
        <strain evidence="3">R05AC</strain>
    </source>
</reference>
<dbReference type="InterPro" id="IPR001214">
    <property type="entry name" value="SET_dom"/>
</dbReference>
<dbReference type="Proteomes" id="UP001224775">
    <property type="component" value="Unassembled WGS sequence"/>
</dbReference>
<dbReference type="SUPFAM" id="SSF82199">
    <property type="entry name" value="SET domain"/>
    <property type="match status" value="1"/>
</dbReference>
<dbReference type="Gene3D" id="2.170.270.10">
    <property type="entry name" value="SET domain"/>
    <property type="match status" value="1"/>
</dbReference>
<feature type="region of interest" description="Disordered" evidence="1">
    <location>
        <begin position="94"/>
        <end position="115"/>
    </location>
</feature>
<dbReference type="GO" id="GO:0005700">
    <property type="term" value="C:polytene chromosome"/>
    <property type="evidence" value="ECO:0007669"/>
    <property type="project" value="TreeGrafter"/>
</dbReference>
<gene>
    <name evidence="3" type="ORF">QTG54_002736</name>
</gene>
<feature type="domain" description="SET" evidence="2">
    <location>
        <begin position="120"/>
        <end position="271"/>
    </location>
</feature>
<comment type="caution">
    <text evidence="3">The sequence shown here is derived from an EMBL/GenBank/DDBJ whole genome shotgun (WGS) entry which is preliminary data.</text>
</comment>
<dbReference type="InterPro" id="IPR046341">
    <property type="entry name" value="SET_dom_sf"/>
</dbReference>
<organism evidence="3 4">
    <name type="scientific">Skeletonema marinoi</name>
    <dbReference type="NCBI Taxonomy" id="267567"/>
    <lineage>
        <taxon>Eukaryota</taxon>
        <taxon>Sar</taxon>
        <taxon>Stramenopiles</taxon>
        <taxon>Ochrophyta</taxon>
        <taxon>Bacillariophyta</taxon>
        <taxon>Coscinodiscophyceae</taxon>
        <taxon>Thalassiosirophycidae</taxon>
        <taxon>Thalassiosirales</taxon>
        <taxon>Skeletonemataceae</taxon>
        <taxon>Skeletonema</taxon>
        <taxon>Skeletonema marinoi-dohrnii complex</taxon>
    </lineage>
</organism>
<dbReference type="SMART" id="SM00317">
    <property type="entry name" value="SET"/>
    <property type="match status" value="1"/>
</dbReference>
<dbReference type="GO" id="GO:0005634">
    <property type="term" value="C:nucleus"/>
    <property type="evidence" value="ECO:0007669"/>
    <property type="project" value="TreeGrafter"/>
</dbReference>
<dbReference type="GO" id="GO:0042799">
    <property type="term" value="F:histone H4K20 methyltransferase activity"/>
    <property type="evidence" value="ECO:0007669"/>
    <property type="project" value="TreeGrafter"/>
</dbReference>
<dbReference type="PROSITE" id="PS50280">
    <property type="entry name" value="SET"/>
    <property type="match status" value="1"/>
</dbReference>
<evidence type="ECO:0000259" key="2">
    <source>
        <dbReference type="PROSITE" id="PS50280"/>
    </source>
</evidence>
<dbReference type="GO" id="GO:0032259">
    <property type="term" value="P:methylation"/>
    <property type="evidence" value="ECO:0007669"/>
    <property type="project" value="UniProtKB-KW"/>
</dbReference>
<dbReference type="InterPro" id="IPR051760">
    <property type="entry name" value="KMT5A"/>
</dbReference>
<keyword evidence="4" id="KW-1185">Reference proteome</keyword>
<evidence type="ECO:0000313" key="3">
    <source>
        <dbReference type="EMBL" id="KAK1746129.1"/>
    </source>
</evidence>
<sequence length="282" mass="31398">MKQQLSITSFYVGLLIAFPLLICAHHVTGFASPFLVHHSHQRHRNAFPCYGTVVAYTPSSTTPKSAAPNALQTSSTASYLDSLSIASQSTAQIDDNSHAAAAPPPPSVPMDTPARQSLPAHLTLHPFPNKGLGVITTIPISKGEFIGEYKGEIFTEQVKDRRYLSSQTKTVEDEEWIQSRIDRGQSLTGCYVYGITIPPTKSNNFEQNQRIYVDAEDEYQSLWTRFLNHASPPNNNCNPKSVHESYNGEPRVWFVACRDIEVGEELSFDYGDDYWLEGDDVV</sequence>
<proteinExistence type="predicted"/>
<keyword evidence="3" id="KW-0808">Transferase</keyword>
<dbReference type="GO" id="GO:0006357">
    <property type="term" value="P:regulation of transcription by RNA polymerase II"/>
    <property type="evidence" value="ECO:0007669"/>
    <property type="project" value="TreeGrafter"/>
</dbReference>
<dbReference type="Pfam" id="PF00856">
    <property type="entry name" value="SET"/>
    <property type="match status" value="1"/>
</dbReference>
<evidence type="ECO:0000313" key="4">
    <source>
        <dbReference type="Proteomes" id="UP001224775"/>
    </source>
</evidence>
<dbReference type="PANTHER" id="PTHR46167:SF1">
    <property type="entry name" value="N-LYSINE METHYLTRANSFERASE KMT5A"/>
    <property type="match status" value="1"/>
</dbReference>
<dbReference type="AlphaFoldDB" id="A0AAD9DHC6"/>
<name>A0AAD9DHC6_9STRA</name>
<evidence type="ECO:0000256" key="1">
    <source>
        <dbReference type="SAM" id="MobiDB-lite"/>
    </source>
</evidence>
<accession>A0AAD9DHC6</accession>
<dbReference type="PANTHER" id="PTHR46167">
    <property type="entry name" value="N-LYSINE METHYLTRANSFERASE KMT5A"/>
    <property type="match status" value="1"/>
</dbReference>
<keyword evidence="3" id="KW-0489">Methyltransferase</keyword>